<dbReference type="WBParaSite" id="PS1159_v2.g16651.t1">
    <property type="protein sequence ID" value="PS1159_v2.g16651.t1"/>
    <property type="gene ID" value="PS1159_v2.g16651"/>
</dbReference>
<evidence type="ECO:0000313" key="2">
    <source>
        <dbReference type="WBParaSite" id="PS1159_v2.g16651.t1"/>
    </source>
</evidence>
<accession>A0AC35FEJ2</accession>
<sequence length="389" mass="44331">MSEQKITNFWEDLKKELIYLIGRIDPRNISETTVQQIAYETQRFGFLVEFFSYLARAANTVNNNSNNNLQQNALGMIFSYLTRTPSNSNDINQDVADLINQIFEKLNGSKDFDENLEKELSEKLTTLSKLHPVSNFDVSEKERIEIVKALGSHVTRWYKCPNGHIYGIGNCGGAVVTSQCPECKATIGGELHRLRNDNQDAQAEMLQGTGETAQPWMATKNVRYSFIEQNFTTSENRNYNLNLNQSEKCPELIPVQSNSKPNNDKNCVFDNYEEKEKSQSWNKFFKISTSTTLNENKKRWKSEKTLNTTNKSTPSLHIAAYENSPEAAVSDLFDDKNIKGLKKEKFGSIKTSDSLKSRNPFEFLRQQSGDQRNEPEVMKFEASQKCASG</sequence>
<proteinExistence type="predicted"/>
<organism evidence="1 2">
    <name type="scientific">Panagrolaimus sp. PS1159</name>
    <dbReference type="NCBI Taxonomy" id="55785"/>
    <lineage>
        <taxon>Eukaryota</taxon>
        <taxon>Metazoa</taxon>
        <taxon>Ecdysozoa</taxon>
        <taxon>Nematoda</taxon>
        <taxon>Chromadorea</taxon>
        <taxon>Rhabditida</taxon>
        <taxon>Tylenchina</taxon>
        <taxon>Panagrolaimomorpha</taxon>
        <taxon>Panagrolaimoidea</taxon>
        <taxon>Panagrolaimidae</taxon>
        <taxon>Panagrolaimus</taxon>
    </lineage>
</organism>
<dbReference type="Proteomes" id="UP000887580">
    <property type="component" value="Unplaced"/>
</dbReference>
<reference evidence="2" key="1">
    <citation type="submission" date="2022-11" db="UniProtKB">
        <authorList>
            <consortium name="WormBaseParasite"/>
        </authorList>
    </citation>
    <scope>IDENTIFICATION</scope>
</reference>
<protein>
    <submittedName>
        <fullName evidence="2">RZ-type domain-containing protein</fullName>
    </submittedName>
</protein>
<evidence type="ECO:0000313" key="1">
    <source>
        <dbReference type="Proteomes" id="UP000887580"/>
    </source>
</evidence>
<name>A0AC35FEJ2_9BILA</name>